<protein>
    <submittedName>
        <fullName evidence="2">Uncharacterized protein</fullName>
    </submittedName>
</protein>
<organism evidence="2 3">
    <name type="scientific">Papaver atlanticum</name>
    <dbReference type="NCBI Taxonomy" id="357466"/>
    <lineage>
        <taxon>Eukaryota</taxon>
        <taxon>Viridiplantae</taxon>
        <taxon>Streptophyta</taxon>
        <taxon>Embryophyta</taxon>
        <taxon>Tracheophyta</taxon>
        <taxon>Spermatophyta</taxon>
        <taxon>Magnoliopsida</taxon>
        <taxon>Ranunculales</taxon>
        <taxon>Papaveraceae</taxon>
        <taxon>Papaveroideae</taxon>
        <taxon>Papaver</taxon>
    </lineage>
</organism>
<gene>
    <name evidence="2" type="ORF">MKW98_015680</name>
</gene>
<dbReference type="AlphaFoldDB" id="A0AAD4XGQ8"/>
<keyword evidence="3" id="KW-1185">Reference proteome</keyword>
<evidence type="ECO:0000313" key="3">
    <source>
        <dbReference type="Proteomes" id="UP001202328"/>
    </source>
</evidence>
<sequence length="159" mass="16967">MWSLKNFYSASSPSSKSISSCGGSSNGGSITFPSRQHLEKIGFFLGDLLVLSSIQCNAPHEEHSISISPRNSHEVKLANAAGMFFSVNSQRSIASQSVDAREETCKTGLSTSKEAASDCCSRCIPFNGKTLGFKAFLGVLSEMRLLDHSLPSLEKSPSG</sequence>
<evidence type="ECO:0000256" key="1">
    <source>
        <dbReference type="SAM" id="MobiDB-lite"/>
    </source>
</evidence>
<evidence type="ECO:0000313" key="2">
    <source>
        <dbReference type="EMBL" id="KAI3911023.1"/>
    </source>
</evidence>
<dbReference type="EMBL" id="JAJJMB010010084">
    <property type="protein sequence ID" value="KAI3911023.1"/>
    <property type="molecule type" value="Genomic_DNA"/>
</dbReference>
<name>A0AAD4XGQ8_9MAGN</name>
<dbReference type="Proteomes" id="UP001202328">
    <property type="component" value="Unassembled WGS sequence"/>
</dbReference>
<accession>A0AAD4XGQ8</accession>
<feature type="compositionally biased region" description="Low complexity" evidence="1">
    <location>
        <begin position="9"/>
        <end position="21"/>
    </location>
</feature>
<comment type="caution">
    <text evidence="2">The sequence shown here is derived from an EMBL/GenBank/DDBJ whole genome shotgun (WGS) entry which is preliminary data.</text>
</comment>
<reference evidence="2" key="1">
    <citation type="submission" date="2022-04" db="EMBL/GenBank/DDBJ databases">
        <title>A functionally conserved STORR gene fusion in Papaver species that diverged 16.8 million years ago.</title>
        <authorList>
            <person name="Catania T."/>
        </authorList>
    </citation>
    <scope>NUCLEOTIDE SEQUENCE</scope>
    <source>
        <strain evidence="2">S-188037</strain>
    </source>
</reference>
<proteinExistence type="predicted"/>
<feature type="region of interest" description="Disordered" evidence="1">
    <location>
        <begin position="1"/>
        <end position="21"/>
    </location>
</feature>